<gene>
    <name evidence="1" type="ORF">CLV59_104222</name>
</gene>
<organism evidence="1 2">
    <name type="scientific">Chitinophaga dinghuensis</name>
    <dbReference type="NCBI Taxonomy" id="1539050"/>
    <lineage>
        <taxon>Bacteria</taxon>
        <taxon>Pseudomonadati</taxon>
        <taxon>Bacteroidota</taxon>
        <taxon>Chitinophagia</taxon>
        <taxon>Chitinophagales</taxon>
        <taxon>Chitinophagaceae</taxon>
        <taxon>Chitinophaga</taxon>
    </lineage>
</organism>
<sequence length="69" mass="7591">MYGFWGCLCLFGSGCELNTFGVELSFIVKFRPGGRNFTGREKCSGFITVHKVCISIGVDCAQHPADRPE</sequence>
<name>A0A327VYC0_9BACT</name>
<reference evidence="1 2" key="1">
    <citation type="submission" date="2018-06" db="EMBL/GenBank/DDBJ databases">
        <title>Genomic Encyclopedia of Archaeal and Bacterial Type Strains, Phase II (KMG-II): from individual species to whole genera.</title>
        <authorList>
            <person name="Goeker M."/>
        </authorList>
    </citation>
    <scope>NUCLEOTIDE SEQUENCE [LARGE SCALE GENOMIC DNA]</scope>
    <source>
        <strain evidence="1 2">DSM 29821</strain>
    </source>
</reference>
<keyword evidence="2" id="KW-1185">Reference proteome</keyword>
<proteinExistence type="predicted"/>
<dbReference type="Proteomes" id="UP000249819">
    <property type="component" value="Unassembled WGS sequence"/>
</dbReference>
<dbReference type="AlphaFoldDB" id="A0A327VYC0"/>
<comment type="caution">
    <text evidence="1">The sequence shown here is derived from an EMBL/GenBank/DDBJ whole genome shotgun (WGS) entry which is preliminary data.</text>
</comment>
<dbReference type="EMBL" id="QLMA01000004">
    <property type="protein sequence ID" value="RAJ81997.1"/>
    <property type="molecule type" value="Genomic_DNA"/>
</dbReference>
<accession>A0A327VYC0</accession>
<evidence type="ECO:0000313" key="1">
    <source>
        <dbReference type="EMBL" id="RAJ81997.1"/>
    </source>
</evidence>
<evidence type="ECO:0000313" key="2">
    <source>
        <dbReference type="Proteomes" id="UP000249819"/>
    </source>
</evidence>
<protein>
    <submittedName>
        <fullName evidence="1">Uncharacterized protein</fullName>
    </submittedName>
</protein>